<comment type="caution">
    <text evidence="3">The sequence shown here is derived from an EMBL/GenBank/DDBJ whole genome shotgun (WGS) entry which is preliminary data.</text>
</comment>
<feature type="compositionally biased region" description="Polar residues" evidence="1">
    <location>
        <begin position="136"/>
        <end position="148"/>
    </location>
</feature>
<evidence type="ECO:0000259" key="2">
    <source>
        <dbReference type="Pfam" id="PF26147"/>
    </source>
</evidence>
<feature type="compositionally biased region" description="Basic and acidic residues" evidence="1">
    <location>
        <begin position="657"/>
        <end position="678"/>
    </location>
</feature>
<dbReference type="OrthoDB" id="5598028at2759"/>
<proteinExistence type="predicted"/>
<feature type="compositionally biased region" description="Polar residues" evidence="1">
    <location>
        <begin position="382"/>
        <end position="393"/>
    </location>
</feature>
<feature type="region of interest" description="Disordered" evidence="1">
    <location>
        <begin position="653"/>
        <end position="687"/>
    </location>
</feature>
<dbReference type="Proteomes" id="UP000193986">
    <property type="component" value="Unassembled WGS sequence"/>
</dbReference>
<dbReference type="Pfam" id="PF26147">
    <property type="entry name" value="AB_HYDROLASE_YMC0-YMC35"/>
    <property type="match status" value="2"/>
</dbReference>
<feature type="compositionally biased region" description="Polar residues" evidence="1">
    <location>
        <begin position="439"/>
        <end position="457"/>
    </location>
</feature>
<name>A0A1Y2BJ23_9TREE</name>
<sequence length="1141" mass="121497">MSSTPRKSSIRSRVPPSSLRLPSQSRKVSNPHLTLVFAQGDPTDSARRPSLSGLPASEEALSRQLDGDLGGRQMGLRSRRSSTATVRTVRTSGVRSPSPSASVKEEVEDEAGPSTPEPTLRRVEPEVRNAIDVPQQRLNPKASSSWLRWNSPAPSFPRSVSTERAKGKRRADPSFVEESIASTNVNSNAPDVPNEAVNSIPADAESAPVLPHLPLDPSPSIDSHASLAAAQQSEPPLDTGPSTVSRGRNWWTRASVEQRVKPENVSASVEAKETEKPNNAITAPPSQQPSNPDAPEAVSSKDMAPLSTVPAGKAPSSTRSSSQVREAESRTSGDSKRGWKGYLAWSAGEQKPPSNGSARPDAPLGPPAEAKGPSPEPIASIPSDTARTPAPTSQIPPPSDLMKPPPKSGWGTYLYSYVASATTPAAVHSPTAVPDQVPISESPQLPVSQDITPTEQPTANVAAATIVPSPIPPHSKEGAATTAGWLNYLAFRAGQKQIANPSIKTGETGEEVMDFSTDPEFPDAPSNGTVTGDGNSSQDGDKTSKIMEKNPSSSLAVRKKRMSISSTRSGASLAPLSSPSSAPTPAKTSSSALPPPPAPPTVQQNLLIPTFQDIFDRPPRSYPRPSSMSAEQKASGLAWRALAAAGSYVYGQVESSKVNEKETRGRGAGKDVGSELPRRIGLGGGDPDGGWKGVTRVVVVGVHGWFPAKMLNSVIGEPTGTSQKFASMMGQAVRKFFADKGMNEADLRLTLMPLEGEGTIDGRVDRLYKAYLSNPAWINDVRRADAVFFAAHSQGCIVTTHLVSRMIAQGHLRTPLNAEAVSRCEWAFGPIGVVPDEPRRRKQAVPLTGSEGGYQKVAMLAMCGVHLGPLHSISTTVIQPYLQWFENAAARELFEFQDTNSAVSMDYQKALSMCLENEVRVILIAGLNDQVVPIYGATFSTATHPLLLRALFVDGASYSRSDFMTNLLAFALLLRNAGLDDQRLVEHLSEATAGSLTGIGHSTPYEDPSCYALAVDYLFHAGPAASPMPPLQVEPFAARDARNDFELPWIMRALVDSPEIKDLFPTELKELKEGIVAWRPTTKALKEIKRRLEPMAGRQSRLRSLQTSASSTSLAGTAGNEGLGSSPAGGKGLGIGLKRDW</sequence>
<feature type="compositionally biased region" description="Low complexity" evidence="1">
    <location>
        <begin position="1"/>
        <end position="26"/>
    </location>
</feature>
<feature type="compositionally biased region" description="Basic and acidic residues" evidence="1">
    <location>
        <begin position="119"/>
        <end position="129"/>
    </location>
</feature>
<feature type="domain" description="YMC020W-like alpha/beta hydrolase" evidence="2">
    <location>
        <begin position="855"/>
        <end position="1056"/>
    </location>
</feature>
<protein>
    <recommendedName>
        <fullName evidence="2">YMC020W-like alpha/beta hydrolase domain-containing protein</fullName>
    </recommendedName>
</protein>
<feature type="compositionally biased region" description="Pro residues" evidence="1">
    <location>
        <begin position="394"/>
        <end position="407"/>
    </location>
</feature>
<evidence type="ECO:0000313" key="4">
    <source>
        <dbReference type="Proteomes" id="UP000193986"/>
    </source>
</evidence>
<feature type="region of interest" description="Disordered" evidence="1">
    <location>
        <begin position="1"/>
        <end position="407"/>
    </location>
</feature>
<feature type="domain" description="YMC020W-like alpha/beta hydrolase" evidence="2">
    <location>
        <begin position="694"/>
        <end position="813"/>
    </location>
</feature>
<organism evidence="3 4">
    <name type="scientific">Naematelia encephala</name>
    <dbReference type="NCBI Taxonomy" id="71784"/>
    <lineage>
        <taxon>Eukaryota</taxon>
        <taxon>Fungi</taxon>
        <taxon>Dikarya</taxon>
        <taxon>Basidiomycota</taxon>
        <taxon>Agaricomycotina</taxon>
        <taxon>Tremellomycetes</taxon>
        <taxon>Tremellales</taxon>
        <taxon>Naemateliaceae</taxon>
        <taxon>Naematelia</taxon>
    </lineage>
</organism>
<feature type="compositionally biased region" description="Polar residues" evidence="1">
    <location>
        <begin position="229"/>
        <end position="246"/>
    </location>
</feature>
<feature type="compositionally biased region" description="Basic and acidic residues" evidence="1">
    <location>
        <begin position="539"/>
        <end position="548"/>
    </location>
</feature>
<feature type="compositionally biased region" description="Low complexity" evidence="1">
    <location>
        <begin position="81"/>
        <end position="98"/>
    </location>
</feature>
<feature type="compositionally biased region" description="Polar residues" evidence="1">
    <location>
        <begin position="526"/>
        <end position="538"/>
    </location>
</feature>
<feature type="region of interest" description="Disordered" evidence="1">
    <location>
        <begin position="427"/>
        <end position="457"/>
    </location>
</feature>
<gene>
    <name evidence="3" type="ORF">BCR39DRAFT_513405</name>
</gene>
<dbReference type="EMBL" id="MCFC01000002">
    <property type="protein sequence ID" value="ORY34567.1"/>
    <property type="molecule type" value="Genomic_DNA"/>
</dbReference>
<feature type="compositionally biased region" description="Low complexity" evidence="1">
    <location>
        <begin position="571"/>
        <end position="592"/>
    </location>
</feature>
<feature type="compositionally biased region" description="Polar residues" evidence="1">
    <location>
        <begin position="277"/>
        <end position="291"/>
    </location>
</feature>
<dbReference type="InterPro" id="IPR058934">
    <property type="entry name" value="YMC020W-like"/>
</dbReference>
<dbReference type="PANTHER" id="PTHR47349:SF1">
    <property type="entry name" value="AER328WP"/>
    <property type="match status" value="1"/>
</dbReference>
<dbReference type="InterPro" id="IPR058933">
    <property type="entry name" value="YMC020W-like_ab_hydrolase"/>
</dbReference>
<dbReference type="AlphaFoldDB" id="A0A1Y2BJ23"/>
<keyword evidence="4" id="KW-1185">Reference proteome</keyword>
<feature type="compositionally biased region" description="Polar residues" evidence="1">
    <location>
        <begin position="315"/>
        <end position="324"/>
    </location>
</feature>
<feature type="compositionally biased region" description="Gly residues" evidence="1">
    <location>
        <begin position="1119"/>
        <end position="1129"/>
    </location>
</feature>
<feature type="compositionally biased region" description="Polar residues" evidence="1">
    <location>
        <begin position="180"/>
        <end position="189"/>
    </location>
</feature>
<feature type="compositionally biased region" description="Low complexity" evidence="1">
    <location>
        <begin position="1097"/>
        <end position="1118"/>
    </location>
</feature>
<evidence type="ECO:0000313" key="3">
    <source>
        <dbReference type="EMBL" id="ORY34567.1"/>
    </source>
</evidence>
<dbReference type="PANTHER" id="PTHR47349">
    <property type="entry name" value="CHROMOSOME 8, WHOLE GENOME SHOTGUN SEQUENCE"/>
    <property type="match status" value="1"/>
</dbReference>
<feature type="region of interest" description="Disordered" evidence="1">
    <location>
        <begin position="1095"/>
        <end position="1129"/>
    </location>
</feature>
<feature type="compositionally biased region" description="Basic and acidic residues" evidence="1">
    <location>
        <begin position="325"/>
        <end position="337"/>
    </location>
</feature>
<feature type="region of interest" description="Disordered" evidence="1">
    <location>
        <begin position="500"/>
        <end position="603"/>
    </location>
</feature>
<dbReference type="InParanoid" id="A0A1Y2BJ23"/>
<evidence type="ECO:0000256" key="1">
    <source>
        <dbReference type="SAM" id="MobiDB-lite"/>
    </source>
</evidence>
<accession>A0A1Y2BJ23</accession>
<reference evidence="3 4" key="1">
    <citation type="submission" date="2016-07" db="EMBL/GenBank/DDBJ databases">
        <title>Pervasive Adenine N6-methylation of Active Genes in Fungi.</title>
        <authorList>
            <consortium name="DOE Joint Genome Institute"/>
            <person name="Mondo S.J."/>
            <person name="Dannebaum R.O."/>
            <person name="Kuo R.C."/>
            <person name="Labutti K."/>
            <person name="Haridas S."/>
            <person name="Kuo A."/>
            <person name="Salamov A."/>
            <person name="Ahrendt S.R."/>
            <person name="Lipzen A."/>
            <person name="Sullivan W."/>
            <person name="Andreopoulos W.B."/>
            <person name="Clum A."/>
            <person name="Lindquist E."/>
            <person name="Daum C."/>
            <person name="Ramamoorthy G.K."/>
            <person name="Gryganskyi A."/>
            <person name="Culley D."/>
            <person name="Magnuson J.K."/>
            <person name="James T.Y."/>
            <person name="O'Malley M.A."/>
            <person name="Stajich J.E."/>
            <person name="Spatafora J.W."/>
            <person name="Visel A."/>
            <person name="Grigoriev I.V."/>
        </authorList>
    </citation>
    <scope>NUCLEOTIDE SEQUENCE [LARGE SCALE GENOMIC DNA]</scope>
    <source>
        <strain evidence="3 4">68-887.2</strain>
    </source>
</reference>